<name>A0A1F7VBQ0_9BACT</name>
<dbReference type="AlphaFoldDB" id="A0A1F7VBQ0"/>
<evidence type="ECO:0000313" key="2">
    <source>
        <dbReference type="Proteomes" id="UP000176593"/>
    </source>
</evidence>
<organism evidence="1 2">
    <name type="scientific">Candidatus Uhrbacteria bacterium RIFCSPLOWO2_02_FULL_48_18</name>
    <dbReference type="NCBI Taxonomy" id="1802408"/>
    <lineage>
        <taxon>Bacteria</taxon>
        <taxon>Candidatus Uhriibacteriota</taxon>
    </lineage>
</organism>
<gene>
    <name evidence="1" type="ORF">A3I41_02455</name>
</gene>
<dbReference type="EMBL" id="MGEQ01000002">
    <property type="protein sequence ID" value="OGL87946.1"/>
    <property type="molecule type" value="Genomic_DNA"/>
</dbReference>
<accession>A0A1F7VBQ0</accession>
<dbReference type="Proteomes" id="UP000176593">
    <property type="component" value="Unassembled WGS sequence"/>
</dbReference>
<protein>
    <submittedName>
        <fullName evidence="1">Uncharacterized protein</fullName>
    </submittedName>
</protein>
<comment type="caution">
    <text evidence="1">The sequence shown here is derived from an EMBL/GenBank/DDBJ whole genome shotgun (WGS) entry which is preliminary data.</text>
</comment>
<sequence>MEVRRSTLREAMSRYTTEQRTQEIMKILEPLFCMCERDQFLYGFNPELPQGIQTHIAFLTNRPCVGVEGVAESGIPKHLVTSQHNSNFISRTRVRLYQRLRNSVDPMKNINLTFDLRLSFGNRFRNDLPINLWNQLWESIRFWLLCEIGGKEFKKEAHALEHIVRLCTGGAIVFDEKPTEPTVMLVVNAKMTSGTERYRLRPTKRP</sequence>
<evidence type="ECO:0000313" key="1">
    <source>
        <dbReference type="EMBL" id="OGL87946.1"/>
    </source>
</evidence>
<reference evidence="1 2" key="1">
    <citation type="journal article" date="2016" name="Nat. Commun.">
        <title>Thousands of microbial genomes shed light on interconnected biogeochemical processes in an aquifer system.</title>
        <authorList>
            <person name="Anantharaman K."/>
            <person name="Brown C.T."/>
            <person name="Hug L.A."/>
            <person name="Sharon I."/>
            <person name="Castelle C.J."/>
            <person name="Probst A.J."/>
            <person name="Thomas B.C."/>
            <person name="Singh A."/>
            <person name="Wilkins M.J."/>
            <person name="Karaoz U."/>
            <person name="Brodie E.L."/>
            <person name="Williams K.H."/>
            <person name="Hubbard S.S."/>
            <person name="Banfield J.F."/>
        </authorList>
    </citation>
    <scope>NUCLEOTIDE SEQUENCE [LARGE SCALE GENOMIC DNA]</scope>
</reference>
<proteinExistence type="predicted"/>